<dbReference type="InterPro" id="IPR036388">
    <property type="entry name" value="WH-like_DNA-bd_sf"/>
</dbReference>
<dbReference type="InterPro" id="IPR036390">
    <property type="entry name" value="WH_DNA-bd_sf"/>
</dbReference>
<dbReference type="Proteomes" id="UP001431693">
    <property type="component" value="Unassembled WGS sequence"/>
</dbReference>
<evidence type="ECO:0000313" key="1">
    <source>
        <dbReference type="EMBL" id="MDJ1129862.1"/>
    </source>
</evidence>
<keyword evidence="2" id="KW-1185">Reference proteome</keyword>
<name>A0ABT6ZLD3_9ACTN</name>
<dbReference type="EMBL" id="JASJEX010000003">
    <property type="protein sequence ID" value="MDJ1129862.1"/>
    <property type="molecule type" value="Genomic_DNA"/>
</dbReference>
<reference evidence="1" key="1">
    <citation type="submission" date="2023-05" db="EMBL/GenBank/DDBJ databases">
        <title>[olsenella] sp. nov., isolated from a pig farm feces dump.</title>
        <authorList>
            <person name="Chang Y.-H."/>
        </authorList>
    </citation>
    <scope>NUCLEOTIDE SEQUENCE</scope>
    <source>
        <strain evidence="1">YH-ols2217</strain>
    </source>
</reference>
<evidence type="ECO:0008006" key="3">
    <source>
        <dbReference type="Google" id="ProtNLM"/>
    </source>
</evidence>
<accession>A0ABT6ZLD3</accession>
<gene>
    <name evidence="1" type="ORF">QJ043_07205</name>
</gene>
<comment type="caution">
    <text evidence="1">The sequence shown here is derived from an EMBL/GenBank/DDBJ whole genome shotgun (WGS) entry which is preliminary data.</text>
</comment>
<protein>
    <recommendedName>
        <fullName evidence="3">MarR family transcriptional regulator</fullName>
    </recommendedName>
</protein>
<sequence>MAEATQGHPFMVQLVGYYTWQAARRRLGGVGAVEEQDAQAGIAEAEKGFESAVLVPMLHGVPPYQLELLKAVAREGGVGPVSFSEASASLGRPSSSLTKARAKLIEKGLLVATTRGDVAVASPQLARYLASR</sequence>
<organism evidence="1 2">
    <name type="scientific">Kribbibacterium absianum</name>
    <dbReference type="NCBI Taxonomy" id="3044210"/>
    <lineage>
        <taxon>Bacteria</taxon>
        <taxon>Bacillati</taxon>
        <taxon>Actinomycetota</taxon>
        <taxon>Coriobacteriia</taxon>
        <taxon>Coriobacteriales</taxon>
        <taxon>Kribbibacteriaceae</taxon>
        <taxon>Kribbibacterium</taxon>
    </lineage>
</organism>
<dbReference type="RefSeq" id="WP_283712983.1">
    <property type="nucleotide sequence ID" value="NZ_JASJEW010000002.1"/>
</dbReference>
<evidence type="ECO:0000313" key="2">
    <source>
        <dbReference type="Proteomes" id="UP001431693"/>
    </source>
</evidence>
<dbReference type="SUPFAM" id="SSF46785">
    <property type="entry name" value="Winged helix' DNA-binding domain"/>
    <property type="match status" value="1"/>
</dbReference>
<dbReference type="Gene3D" id="1.10.10.10">
    <property type="entry name" value="Winged helix-like DNA-binding domain superfamily/Winged helix DNA-binding domain"/>
    <property type="match status" value="1"/>
</dbReference>
<proteinExistence type="predicted"/>